<evidence type="ECO:0000313" key="2">
    <source>
        <dbReference type="Proteomes" id="UP000445144"/>
    </source>
</evidence>
<organism evidence="1 2">
    <name type="scientific">Chryseobacterium potabilaquae</name>
    <dbReference type="NCBI Taxonomy" id="2675057"/>
    <lineage>
        <taxon>Bacteria</taxon>
        <taxon>Pseudomonadati</taxon>
        <taxon>Bacteroidota</taxon>
        <taxon>Flavobacteriia</taxon>
        <taxon>Flavobacteriales</taxon>
        <taxon>Weeksellaceae</taxon>
        <taxon>Chryseobacterium group</taxon>
        <taxon>Chryseobacterium</taxon>
    </lineage>
</organism>
<sequence>MKKELLFLDDIRYPIEVYKYTRNDLFLSPD</sequence>
<protein>
    <submittedName>
        <fullName evidence="1">Uncharacterized protein</fullName>
    </submittedName>
</protein>
<dbReference type="Proteomes" id="UP000445144">
    <property type="component" value="Unassembled WGS sequence"/>
</dbReference>
<proteinExistence type="predicted"/>
<dbReference type="AlphaFoldDB" id="A0A6N4X254"/>
<gene>
    <name evidence="1" type="ORF">CHRY9293_01211</name>
</gene>
<name>A0A6N4X254_9FLAO</name>
<evidence type="ECO:0000313" key="1">
    <source>
        <dbReference type="EMBL" id="CAA7194951.1"/>
    </source>
</evidence>
<reference evidence="1 2" key="1">
    <citation type="submission" date="2020-01" db="EMBL/GenBank/DDBJ databases">
        <authorList>
            <person name="Rodrigo-Torres L."/>
            <person name="Arahal R. D."/>
            <person name="Lucena T."/>
        </authorList>
    </citation>
    <scope>NUCLEOTIDE SEQUENCE [LARGE SCALE GENOMIC DNA]</scope>
    <source>
        <strain evidence="1 2">CECT 9293</strain>
    </source>
</reference>
<keyword evidence="2" id="KW-1185">Reference proteome</keyword>
<accession>A0A6N4X254</accession>
<dbReference type="EMBL" id="CACVBR010000007">
    <property type="protein sequence ID" value="CAA7194951.1"/>
    <property type="molecule type" value="Genomic_DNA"/>
</dbReference>